<dbReference type="Proteomes" id="UP000001887">
    <property type="component" value="Chromosome"/>
</dbReference>
<dbReference type="STRING" id="530564.Psta_4285"/>
<dbReference type="AlphaFoldDB" id="D2R4X1"/>
<protein>
    <submittedName>
        <fullName evidence="3">Uncharacterized protein</fullName>
    </submittedName>
</protein>
<sequence length="259" mass="27379">MKPNQEPASDLSAAGDQLTWQAFCYVSGDLDESQRVQFEERLMHDQSAREAVAMAVQMGTSLSAAMRLAPPTPAAEVEVITLTSRTHEFTQSAASTTRWSERARWMLVGGTAAALLVAVSWLGAKNSASIASLLGITKSAASQDQLAAAWSQTRVAMQEAADEVKVATVTAPQEMSGELRAMKLLATDVTGNSNLSDELAMSDLPIVGDDEVVGDESATDEISTAAPSWMTVALSSMADQDAMPADPVSQEEQSPAVEN</sequence>
<feature type="transmembrane region" description="Helical" evidence="2">
    <location>
        <begin position="105"/>
        <end position="124"/>
    </location>
</feature>
<proteinExistence type="predicted"/>
<keyword evidence="2" id="KW-1133">Transmembrane helix</keyword>
<evidence type="ECO:0000256" key="2">
    <source>
        <dbReference type="SAM" id="Phobius"/>
    </source>
</evidence>
<dbReference type="KEGG" id="psl:Psta_4285"/>
<evidence type="ECO:0000256" key="1">
    <source>
        <dbReference type="SAM" id="MobiDB-lite"/>
    </source>
</evidence>
<evidence type="ECO:0000313" key="3">
    <source>
        <dbReference type="EMBL" id="ADB18933.1"/>
    </source>
</evidence>
<accession>D2R4X1</accession>
<name>D2R4X1_PIRSD</name>
<reference evidence="3 4" key="1">
    <citation type="journal article" date="2009" name="Stand. Genomic Sci.">
        <title>Complete genome sequence of Pirellula staleyi type strain (ATCC 27377).</title>
        <authorList>
            <person name="Clum A."/>
            <person name="Tindall B.J."/>
            <person name="Sikorski J."/>
            <person name="Ivanova N."/>
            <person name="Mavrommatis K."/>
            <person name="Lucas S."/>
            <person name="Glavina del Rio T."/>
            <person name="Nolan M."/>
            <person name="Chen F."/>
            <person name="Tice H."/>
            <person name="Pitluck S."/>
            <person name="Cheng J.F."/>
            <person name="Chertkov O."/>
            <person name="Brettin T."/>
            <person name="Han C."/>
            <person name="Detter J.C."/>
            <person name="Kuske C."/>
            <person name="Bruce D."/>
            <person name="Goodwin L."/>
            <person name="Ovchinikova G."/>
            <person name="Pati A."/>
            <person name="Mikhailova N."/>
            <person name="Chen A."/>
            <person name="Palaniappan K."/>
            <person name="Land M."/>
            <person name="Hauser L."/>
            <person name="Chang Y.J."/>
            <person name="Jeffries C.D."/>
            <person name="Chain P."/>
            <person name="Rohde M."/>
            <person name="Goker M."/>
            <person name="Bristow J."/>
            <person name="Eisen J.A."/>
            <person name="Markowitz V."/>
            <person name="Hugenholtz P."/>
            <person name="Kyrpides N.C."/>
            <person name="Klenk H.P."/>
            <person name="Lapidus A."/>
        </authorList>
    </citation>
    <scope>NUCLEOTIDE SEQUENCE [LARGE SCALE GENOMIC DNA]</scope>
    <source>
        <strain evidence="4">ATCC 27377 / DSM 6068 / ICPB 4128</strain>
    </source>
</reference>
<organism evidence="3 4">
    <name type="scientific">Pirellula staleyi (strain ATCC 27377 / DSM 6068 / ICPB 4128)</name>
    <name type="common">Pirella staleyi</name>
    <dbReference type="NCBI Taxonomy" id="530564"/>
    <lineage>
        <taxon>Bacteria</taxon>
        <taxon>Pseudomonadati</taxon>
        <taxon>Planctomycetota</taxon>
        <taxon>Planctomycetia</taxon>
        <taxon>Pirellulales</taxon>
        <taxon>Pirellulaceae</taxon>
        <taxon>Pirellula</taxon>
    </lineage>
</organism>
<evidence type="ECO:0000313" key="4">
    <source>
        <dbReference type="Proteomes" id="UP000001887"/>
    </source>
</evidence>
<dbReference type="HOGENOM" id="CLU_1073055_0_0_0"/>
<keyword evidence="4" id="KW-1185">Reference proteome</keyword>
<keyword evidence="2" id="KW-0812">Transmembrane</keyword>
<dbReference type="EMBL" id="CP001848">
    <property type="protein sequence ID" value="ADB18933.1"/>
    <property type="molecule type" value="Genomic_DNA"/>
</dbReference>
<keyword evidence="2" id="KW-0472">Membrane</keyword>
<gene>
    <name evidence="3" type="ordered locus">Psta_4285</name>
</gene>
<feature type="region of interest" description="Disordered" evidence="1">
    <location>
        <begin position="236"/>
        <end position="259"/>
    </location>
</feature>